<evidence type="ECO:0000256" key="7">
    <source>
        <dbReference type="ARBA" id="ARBA00023284"/>
    </source>
</evidence>
<dbReference type="InterPro" id="IPR036249">
    <property type="entry name" value="Thioredoxin-like_sf"/>
</dbReference>
<feature type="signal peptide" evidence="12">
    <location>
        <begin position="1"/>
        <end position="26"/>
    </location>
</feature>
<organism evidence="14 15">
    <name type="scientific">Novosphingobium aquae</name>
    <dbReference type="NCBI Taxonomy" id="3133435"/>
    <lineage>
        <taxon>Bacteria</taxon>
        <taxon>Pseudomonadati</taxon>
        <taxon>Pseudomonadota</taxon>
        <taxon>Alphaproteobacteria</taxon>
        <taxon>Sphingomonadales</taxon>
        <taxon>Sphingomonadaceae</taxon>
        <taxon>Novosphingobium</taxon>
    </lineage>
</organism>
<dbReference type="InterPro" id="IPR050924">
    <property type="entry name" value="Peroxiredoxin_BCP/PrxQ"/>
</dbReference>
<dbReference type="RefSeq" id="WP_339964622.1">
    <property type="nucleotide sequence ID" value="NZ_JBBHJY010000001.1"/>
</dbReference>
<dbReference type="GO" id="GO:0140824">
    <property type="term" value="F:thioredoxin-dependent peroxiredoxin activity"/>
    <property type="evidence" value="ECO:0007669"/>
    <property type="project" value="UniProtKB-EC"/>
</dbReference>
<dbReference type="CDD" id="cd03017">
    <property type="entry name" value="PRX_BCP"/>
    <property type="match status" value="1"/>
</dbReference>
<feature type="domain" description="Thioredoxin" evidence="13">
    <location>
        <begin position="28"/>
        <end position="183"/>
    </location>
</feature>
<dbReference type="EC" id="1.11.1.24" evidence="2"/>
<keyword evidence="6" id="KW-1015">Disulfide bond</keyword>
<proteinExistence type="inferred from homology"/>
<keyword evidence="5 14" id="KW-0560">Oxidoreductase</keyword>
<evidence type="ECO:0000256" key="4">
    <source>
        <dbReference type="ARBA" id="ARBA00022862"/>
    </source>
</evidence>
<name>A0ABU8S652_9SPHN</name>
<comment type="function">
    <text evidence="1">Thiol-specific peroxidase that catalyzes the reduction of hydrogen peroxide and organic hydroperoxides to water and alcohols, respectively. Plays a role in cell protection against oxidative stress by detoxifying peroxides and as sensor of hydrogen peroxide-mediated signaling events.</text>
</comment>
<dbReference type="Pfam" id="PF00578">
    <property type="entry name" value="AhpC-TSA"/>
    <property type="match status" value="1"/>
</dbReference>
<accession>A0ABU8S652</accession>
<evidence type="ECO:0000256" key="5">
    <source>
        <dbReference type="ARBA" id="ARBA00023002"/>
    </source>
</evidence>
<dbReference type="EMBL" id="JBBHJY010000001">
    <property type="protein sequence ID" value="MEJ6008933.1"/>
    <property type="molecule type" value="Genomic_DNA"/>
</dbReference>
<evidence type="ECO:0000313" key="14">
    <source>
        <dbReference type="EMBL" id="MEJ6008933.1"/>
    </source>
</evidence>
<dbReference type="Gene3D" id="3.40.30.10">
    <property type="entry name" value="Glutaredoxin"/>
    <property type="match status" value="1"/>
</dbReference>
<evidence type="ECO:0000256" key="1">
    <source>
        <dbReference type="ARBA" id="ARBA00003330"/>
    </source>
</evidence>
<feature type="chain" id="PRO_5046434678" description="thioredoxin-dependent peroxiredoxin" evidence="12">
    <location>
        <begin position="27"/>
        <end position="187"/>
    </location>
</feature>
<protein>
    <recommendedName>
        <fullName evidence="2">thioredoxin-dependent peroxiredoxin</fullName>
        <ecNumber evidence="2">1.11.1.24</ecNumber>
    </recommendedName>
    <alternativeName>
        <fullName evidence="8">Thioredoxin peroxidase</fullName>
    </alternativeName>
    <alternativeName>
        <fullName evidence="10">Thioredoxin-dependent peroxiredoxin Bcp</fullName>
    </alternativeName>
</protein>
<comment type="caution">
    <text evidence="14">The sequence shown here is derived from an EMBL/GenBank/DDBJ whole genome shotgun (WGS) entry which is preliminary data.</text>
</comment>
<dbReference type="SUPFAM" id="SSF52833">
    <property type="entry name" value="Thioredoxin-like"/>
    <property type="match status" value="1"/>
</dbReference>
<keyword evidence="15" id="KW-1185">Reference proteome</keyword>
<comment type="catalytic activity">
    <reaction evidence="11">
        <text>a hydroperoxide + [thioredoxin]-dithiol = an alcohol + [thioredoxin]-disulfide + H2O</text>
        <dbReference type="Rhea" id="RHEA:62620"/>
        <dbReference type="Rhea" id="RHEA-COMP:10698"/>
        <dbReference type="Rhea" id="RHEA-COMP:10700"/>
        <dbReference type="ChEBI" id="CHEBI:15377"/>
        <dbReference type="ChEBI" id="CHEBI:29950"/>
        <dbReference type="ChEBI" id="CHEBI:30879"/>
        <dbReference type="ChEBI" id="CHEBI:35924"/>
        <dbReference type="ChEBI" id="CHEBI:50058"/>
        <dbReference type="EC" id="1.11.1.24"/>
    </reaction>
</comment>
<evidence type="ECO:0000256" key="11">
    <source>
        <dbReference type="ARBA" id="ARBA00049091"/>
    </source>
</evidence>
<evidence type="ECO:0000256" key="3">
    <source>
        <dbReference type="ARBA" id="ARBA00022559"/>
    </source>
</evidence>
<dbReference type="PROSITE" id="PS51352">
    <property type="entry name" value="THIOREDOXIN_2"/>
    <property type="match status" value="1"/>
</dbReference>
<evidence type="ECO:0000256" key="8">
    <source>
        <dbReference type="ARBA" id="ARBA00032824"/>
    </source>
</evidence>
<comment type="similarity">
    <text evidence="9">Belongs to the peroxiredoxin family. BCP/PrxQ subfamily.</text>
</comment>
<evidence type="ECO:0000256" key="10">
    <source>
        <dbReference type="ARBA" id="ARBA00042639"/>
    </source>
</evidence>
<evidence type="ECO:0000259" key="13">
    <source>
        <dbReference type="PROSITE" id="PS51352"/>
    </source>
</evidence>
<gene>
    <name evidence="14" type="ORF">WG900_03255</name>
</gene>
<keyword evidence="3 14" id="KW-0575">Peroxidase</keyword>
<keyword evidence="7" id="KW-0676">Redox-active center</keyword>
<evidence type="ECO:0000256" key="6">
    <source>
        <dbReference type="ARBA" id="ARBA00023157"/>
    </source>
</evidence>
<dbReference type="PANTHER" id="PTHR42801">
    <property type="entry name" value="THIOREDOXIN-DEPENDENT PEROXIDE REDUCTASE"/>
    <property type="match status" value="1"/>
</dbReference>
<keyword evidence="4" id="KW-0049">Antioxidant</keyword>
<dbReference type="InterPro" id="IPR013766">
    <property type="entry name" value="Thioredoxin_domain"/>
</dbReference>
<evidence type="ECO:0000256" key="12">
    <source>
        <dbReference type="SAM" id="SignalP"/>
    </source>
</evidence>
<evidence type="ECO:0000256" key="9">
    <source>
        <dbReference type="ARBA" id="ARBA00038489"/>
    </source>
</evidence>
<evidence type="ECO:0000313" key="15">
    <source>
        <dbReference type="Proteomes" id="UP001379235"/>
    </source>
</evidence>
<dbReference type="Proteomes" id="UP001379235">
    <property type="component" value="Unassembled WGS sequence"/>
</dbReference>
<evidence type="ECO:0000256" key="2">
    <source>
        <dbReference type="ARBA" id="ARBA00013017"/>
    </source>
</evidence>
<keyword evidence="12" id="KW-0732">Signal</keyword>
<reference evidence="14 15" key="1">
    <citation type="submission" date="2024-03" db="EMBL/GenBank/DDBJ databases">
        <authorList>
            <person name="Jo J.-H."/>
        </authorList>
    </citation>
    <scope>NUCLEOTIDE SEQUENCE [LARGE SCALE GENOMIC DNA]</scope>
    <source>
        <strain evidence="14 15">AS3R-12</strain>
    </source>
</reference>
<dbReference type="InterPro" id="IPR000866">
    <property type="entry name" value="AhpC/TSA"/>
</dbReference>
<dbReference type="PANTHER" id="PTHR42801:SF4">
    <property type="entry name" value="AHPC_TSA FAMILY PROTEIN"/>
    <property type="match status" value="1"/>
</dbReference>
<sequence length="187" mass="19654">MISRRLVPLAPLAAVAAMLISAPASAELAVGAKAPAFVAKGALAGNPIDVSLAKRLKQGPVVLYFYPKAFTQGCTLEAHAFAEATDDFAKAGASVVGMSNDDVPTLQKFSKEACRDKFAVASATPQIVAAYDVALSRPGMPAGLTKRTSYVIGKNGRIAFVHSNLDWRDHVKLTLEAVRKMKAGKKG</sequence>